<comment type="subcellular location">
    <subcellularLocation>
        <location evidence="1">Membrane</location>
        <topology evidence="1">Multi-pass membrane protein</topology>
    </subcellularLocation>
</comment>
<name>A0A4Q0M2R2_9SPHI</name>
<evidence type="ECO:0000256" key="7">
    <source>
        <dbReference type="SAM" id="Phobius"/>
    </source>
</evidence>
<keyword evidence="3 7" id="KW-0812">Transmembrane</keyword>
<feature type="transmembrane region" description="Helical" evidence="7">
    <location>
        <begin position="83"/>
        <end position="103"/>
    </location>
</feature>
<feature type="transmembrane region" description="Helical" evidence="7">
    <location>
        <begin position="158"/>
        <end position="177"/>
    </location>
</feature>
<dbReference type="InterPro" id="IPR001734">
    <property type="entry name" value="Na/solute_symporter"/>
</dbReference>
<evidence type="ECO:0000256" key="1">
    <source>
        <dbReference type="ARBA" id="ARBA00004141"/>
    </source>
</evidence>
<evidence type="ECO:0000313" key="8">
    <source>
        <dbReference type="EMBL" id="KAA8481580.1"/>
    </source>
</evidence>
<proteinExistence type="inferred from homology"/>
<dbReference type="GO" id="GO:0005886">
    <property type="term" value="C:plasma membrane"/>
    <property type="evidence" value="ECO:0007669"/>
    <property type="project" value="TreeGrafter"/>
</dbReference>
<evidence type="ECO:0000313" key="10">
    <source>
        <dbReference type="Proteomes" id="UP000290848"/>
    </source>
</evidence>
<dbReference type="Proteomes" id="UP000322918">
    <property type="component" value="Unassembled WGS sequence"/>
</dbReference>
<feature type="transmembrane region" description="Helical" evidence="7">
    <location>
        <begin position="382"/>
        <end position="406"/>
    </location>
</feature>
<dbReference type="RefSeq" id="WP_128771373.1">
    <property type="nucleotide sequence ID" value="NZ_RXOC01000020.1"/>
</dbReference>
<feature type="transmembrane region" description="Helical" evidence="7">
    <location>
        <begin position="418"/>
        <end position="436"/>
    </location>
</feature>
<evidence type="ECO:0000313" key="11">
    <source>
        <dbReference type="Proteomes" id="UP000322918"/>
    </source>
</evidence>
<feature type="transmembrane region" description="Helical" evidence="7">
    <location>
        <begin position="39"/>
        <end position="63"/>
    </location>
</feature>
<dbReference type="EMBL" id="RXOC01000020">
    <property type="protein sequence ID" value="RXF67190.1"/>
    <property type="molecule type" value="Genomic_DNA"/>
</dbReference>
<dbReference type="OrthoDB" id="9814523at2"/>
<comment type="similarity">
    <text evidence="2 6">Belongs to the sodium:solute symporter (SSF) (TC 2.A.21) family.</text>
</comment>
<dbReference type="NCBIfam" id="TIGR00813">
    <property type="entry name" value="sss"/>
    <property type="match status" value="1"/>
</dbReference>
<dbReference type="EMBL" id="VWNE01000023">
    <property type="protein sequence ID" value="KAA8481580.1"/>
    <property type="molecule type" value="Genomic_DNA"/>
</dbReference>
<feature type="transmembrane region" description="Helical" evidence="7">
    <location>
        <begin position="184"/>
        <end position="203"/>
    </location>
</feature>
<keyword evidence="5 7" id="KW-0472">Membrane</keyword>
<reference evidence="9 10" key="1">
    <citation type="submission" date="2018-12" db="EMBL/GenBank/DDBJ databases">
        <title>The Draft Genome Sequence of the Soil Bacterium Pedobacter tournemirensis R1.</title>
        <authorList>
            <person name="He J."/>
        </authorList>
    </citation>
    <scope>NUCLEOTIDE SEQUENCE [LARGE SCALE GENOMIC DNA]</scope>
    <source>
        <strain evidence="9 10">R1</strain>
    </source>
</reference>
<accession>A0A4Q0M2R2</accession>
<feature type="transmembrane region" description="Helical" evidence="7">
    <location>
        <begin position="329"/>
        <end position="354"/>
    </location>
</feature>
<dbReference type="Proteomes" id="UP000290848">
    <property type="component" value="Unassembled WGS sequence"/>
</dbReference>
<organism evidence="9 10">
    <name type="scientific">Arcticibacter tournemirensis</name>
    <dbReference type="NCBI Taxonomy" id="699437"/>
    <lineage>
        <taxon>Bacteria</taxon>
        <taxon>Pseudomonadati</taxon>
        <taxon>Bacteroidota</taxon>
        <taxon>Sphingobacteriia</taxon>
        <taxon>Sphingobacteriales</taxon>
        <taxon>Sphingobacteriaceae</taxon>
        <taxon>Arcticibacter</taxon>
    </lineage>
</organism>
<dbReference type="GO" id="GO:0005412">
    <property type="term" value="F:D-glucose:sodium symporter activity"/>
    <property type="evidence" value="ECO:0007669"/>
    <property type="project" value="TreeGrafter"/>
</dbReference>
<feature type="transmembrane region" description="Helical" evidence="7">
    <location>
        <begin position="124"/>
        <end position="146"/>
    </location>
</feature>
<feature type="transmembrane region" description="Helical" evidence="7">
    <location>
        <begin position="530"/>
        <end position="551"/>
    </location>
</feature>
<dbReference type="PANTHER" id="PTHR11819:SF195">
    <property type="entry name" value="SODIUM_GLUCOSE COTRANSPORTER 4"/>
    <property type="match status" value="1"/>
</dbReference>
<feature type="transmembrane region" description="Helical" evidence="7">
    <location>
        <begin position="443"/>
        <end position="461"/>
    </location>
</feature>
<reference evidence="8 11" key="2">
    <citation type="submission" date="2019-09" db="EMBL/GenBank/DDBJ databases">
        <title>Pararcticibacter amylolyticus gen. nov., sp. nov., isolated from a rottenly hemp rope, and reclassification of Pedobacter tournemirensis as Pararcticibacter tournemirensis comb. nov.</title>
        <authorList>
            <person name="Cai Y."/>
        </authorList>
    </citation>
    <scope>NUCLEOTIDE SEQUENCE [LARGE SCALE GENOMIC DNA]</scope>
    <source>
        <strain evidence="8 11">TF5-37.2-LB10</strain>
    </source>
</reference>
<evidence type="ECO:0000256" key="3">
    <source>
        <dbReference type="ARBA" id="ARBA00022692"/>
    </source>
</evidence>
<feature type="transmembrane region" description="Helical" evidence="7">
    <location>
        <begin position="492"/>
        <end position="509"/>
    </location>
</feature>
<feature type="transmembrane region" description="Helical" evidence="7">
    <location>
        <begin position="284"/>
        <end position="309"/>
    </location>
</feature>
<dbReference type="PROSITE" id="PS50283">
    <property type="entry name" value="NA_SOLUT_SYMP_3"/>
    <property type="match status" value="1"/>
</dbReference>
<dbReference type="AlphaFoldDB" id="A0A4Q0M2R2"/>
<evidence type="ECO:0000256" key="2">
    <source>
        <dbReference type="ARBA" id="ARBA00006434"/>
    </source>
</evidence>
<evidence type="ECO:0000256" key="5">
    <source>
        <dbReference type="ARBA" id="ARBA00023136"/>
    </source>
</evidence>
<feature type="transmembrane region" description="Helical" evidence="7">
    <location>
        <begin position="6"/>
        <end position="27"/>
    </location>
</feature>
<dbReference type="InterPro" id="IPR038377">
    <property type="entry name" value="Na/Glc_symporter_sf"/>
</dbReference>
<dbReference type="PANTHER" id="PTHR11819">
    <property type="entry name" value="SOLUTE CARRIER FAMILY 5"/>
    <property type="match status" value="1"/>
</dbReference>
<gene>
    <name evidence="9" type="ORF">EKH83_20690</name>
    <name evidence="8" type="ORF">F1649_14755</name>
</gene>
<keyword evidence="4 7" id="KW-1133">Transmembrane helix</keyword>
<protein>
    <submittedName>
        <fullName evidence="9">Sodium transporter</fullName>
    </submittedName>
    <submittedName>
        <fullName evidence="8">Sodium/solute symporter</fullName>
    </submittedName>
</protein>
<dbReference type="Pfam" id="PF00474">
    <property type="entry name" value="SSF"/>
    <property type="match status" value="1"/>
</dbReference>
<dbReference type="Gene3D" id="1.20.1730.10">
    <property type="entry name" value="Sodium/glucose cotransporter"/>
    <property type="match status" value="1"/>
</dbReference>
<keyword evidence="11" id="KW-1185">Reference proteome</keyword>
<evidence type="ECO:0000256" key="4">
    <source>
        <dbReference type="ARBA" id="ARBA00022989"/>
    </source>
</evidence>
<feature type="transmembrane region" description="Helical" evidence="7">
    <location>
        <begin position="244"/>
        <end position="263"/>
    </location>
</feature>
<evidence type="ECO:0000256" key="6">
    <source>
        <dbReference type="RuleBase" id="RU362091"/>
    </source>
</evidence>
<sequence length="552" mass="60229">MNTLDTKDYIVFLIYFVMVAGYGWWIYKKKKSSSSASKDYFLAEGSLTWWAIGASLISSNISAEQFVGMSGSGFKIGLAIATYEWMAALTLIIVAVYFIPVYLKNKIYTMPQFLNQRYNSTVAMVMAVFWLLLYVVVNLTSILYLGAIAVSGVSGIDLNWAMIGLAVFAIFITLGGMKVIGYTSVVQVFFLVLGGLATTYIALDQVAEHFGNSTLLGGFKQMMTSAPEHFHMILPKTDPNYLDLPGLSVLIGGMWIVNLNYWGCNQYIVQRALGADLKTARTGILFAAFLKLLMPVLIVLPGIAAFVLFKEKSGDFASITNPDKSYPVLLNLLPVGLKGLSFAALSAAVVASLAGKVNSIATIFTLDIYKNVFNKNASEKNLVIIGKVTVVVSMILGVVIAPHLGMDKQGGFQYIQEYTGFVSPGIFAMFILGFFWKKTTSNAALFATIGGFVFSVILKVLPGLVNLKFLYPIGFASPTASGVYEIPFLDRMGIVFVVCVVGMYIISMIENRKGLRINALEVDTKMFKTNPGFIIGSLIITGILAALYIGFW</sequence>
<comment type="caution">
    <text evidence="9">The sequence shown here is derived from an EMBL/GenBank/DDBJ whole genome shotgun (WGS) entry which is preliminary data.</text>
</comment>
<evidence type="ECO:0000313" key="9">
    <source>
        <dbReference type="EMBL" id="RXF67190.1"/>
    </source>
</evidence>